<dbReference type="PANTHER" id="PTHR33240">
    <property type="entry name" value="OS08G0508500 PROTEIN"/>
    <property type="match status" value="1"/>
</dbReference>
<reference evidence="2 3" key="1">
    <citation type="journal article" date="2021" name="Commun. Biol.">
        <title>The genome of Shorea leprosula (Dipterocarpaceae) highlights the ecological relevance of drought in aseasonal tropical rainforests.</title>
        <authorList>
            <person name="Ng K.K.S."/>
            <person name="Kobayashi M.J."/>
            <person name="Fawcett J.A."/>
            <person name="Hatakeyama M."/>
            <person name="Paape T."/>
            <person name="Ng C.H."/>
            <person name="Ang C.C."/>
            <person name="Tnah L.H."/>
            <person name="Lee C.T."/>
            <person name="Nishiyama T."/>
            <person name="Sese J."/>
            <person name="O'Brien M.J."/>
            <person name="Copetti D."/>
            <person name="Mohd Noor M.I."/>
            <person name="Ong R.C."/>
            <person name="Putra M."/>
            <person name="Sireger I.Z."/>
            <person name="Indrioko S."/>
            <person name="Kosugi Y."/>
            <person name="Izuno A."/>
            <person name="Isagi Y."/>
            <person name="Lee S.L."/>
            <person name="Shimizu K.K."/>
        </authorList>
    </citation>
    <scope>NUCLEOTIDE SEQUENCE [LARGE SCALE GENOMIC DNA]</scope>
    <source>
        <strain evidence="2">214</strain>
    </source>
</reference>
<sequence length="619" mass="71145">MDDQDNTQPLESDLNDFRPMPRNLFIGKVEQEQSNSLGDERTPIGYATQPKEQFHIPAETKRRHSRQNASLPERPMEFARTTELEEKTRVLEMATGTILSRLIPDVPLIPLLNRGEQPVVVVATCNSPALSNVVVPTKPRGSGRLNLEPGLSKHNDELMKKNAELEKQLKDMQSAPLNMSITAKPYQEGFKIPHLETYDGFDDPDEHLHAYQAIMKIQNITDAMMCKVFPATLKSIARRWEIKRTAIELMQVHQREGDSLRDYMQWFNKATLDIDNVPDTICLSTLLHDPKPSWFLNDLLENPLKSWNEVNDRPLKRPFEETEWENMPITFSPADYKRLEGKPNVMMPHTDPFVATIHIGNHNVNKVFIDTSSSLDILYWRYFQKMQLNAASLKKYERLIYGFNNQPIPVEGVITLPIYVGAEPRFRMASVNFMKAEPVELVETIPLNPNELEKMVKIGTKLIEEERMELLEFLKANQDVFAWTTDEMFRIPTKLAVHKLSTNPTKKPVVQKCRLFGLEKQATIDAKIQKLLQMKLNPLKCTFAVESDKFLGYVVSKKRIEVNLDNVEAMQQMKPPKTVKDVQHLTSRLAALHRFIARLPKKMPSVLQSFAIAQELPMD</sequence>
<keyword evidence="3" id="KW-1185">Reference proteome</keyword>
<evidence type="ECO:0000313" key="3">
    <source>
        <dbReference type="Proteomes" id="UP001054252"/>
    </source>
</evidence>
<comment type="caution">
    <text evidence="2">The sequence shown here is derived from an EMBL/GenBank/DDBJ whole genome shotgun (WGS) entry which is preliminary data.</text>
</comment>
<dbReference type="PANTHER" id="PTHR33240:SF15">
    <property type="entry name" value="GAG-PRO-LIKE PROTEIN"/>
    <property type="match status" value="1"/>
</dbReference>
<accession>A0AAV5JGB9</accession>
<dbReference type="SUPFAM" id="SSF56672">
    <property type="entry name" value="DNA/RNA polymerases"/>
    <property type="match status" value="1"/>
</dbReference>
<feature type="compositionally biased region" description="Polar residues" evidence="1">
    <location>
        <begin position="1"/>
        <end position="10"/>
    </location>
</feature>
<dbReference type="InterPro" id="IPR043502">
    <property type="entry name" value="DNA/RNA_pol_sf"/>
</dbReference>
<dbReference type="EMBL" id="BPVZ01000034">
    <property type="protein sequence ID" value="GKV11533.1"/>
    <property type="molecule type" value="Genomic_DNA"/>
</dbReference>
<name>A0AAV5JGB9_9ROSI</name>
<gene>
    <name evidence="2" type="ORF">SLEP1_g22782</name>
</gene>
<feature type="region of interest" description="Disordered" evidence="1">
    <location>
        <begin position="1"/>
        <end position="20"/>
    </location>
</feature>
<dbReference type="Proteomes" id="UP001054252">
    <property type="component" value="Unassembled WGS sequence"/>
</dbReference>
<evidence type="ECO:0000256" key="1">
    <source>
        <dbReference type="SAM" id="MobiDB-lite"/>
    </source>
</evidence>
<organism evidence="2 3">
    <name type="scientific">Rubroshorea leprosula</name>
    <dbReference type="NCBI Taxonomy" id="152421"/>
    <lineage>
        <taxon>Eukaryota</taxon>
        <taxon>Viridiplantae</taxon>
        <taxon>Streptophyta</taxon>
        <taxon>Embryophyta</taxon>
        <taxon>Tracheophyta</taxon>
        <taxon>Spermatophyta</taxon>
        <taxon>Magnoliopsida</taxon>
        <taxon>eudicotyledons</taxon>
        <taxon>Gunneridae</taxon>
        <taxon>Pentapetalae</taxon>
        <taxon>rosids</taxon>
        <taxon>malvids</taxon>
        <taxon>Malvales</taxon>
        <taxon>Dipterocarpaceae</taxon>
        <taxon>Rubroshorea</taxon>
    </lineage>
</organism>
<evidence type="ECO:0008006" key="4">
    <source>
        <dbReference type="Google" id="ProtNLM"/>
    </source>
</evidence>
<proteinExistence type="predicted"/>
<protein>
    <recommendedName>
        <fullName evidence="4">Retrotransposon gag domain-containing protein</fullName>
    </recommendedName>
</protein>
<evidence type="ECO:0000313" key="2">
    <source>
        <dbReference type="EMBL" id="GKV11533.1"/>
    </source>
</evidence>
<dbReference type="AlphaFoldDB" id="A0AAV5JGB9"/>